<dbReference type="Proteomes" id="UP000053732">
    <property type="component" value="Unassembled WGS sequence"/>
</dbReference>
<dbReference type="Gene3D" id="3.20.20.300">
    <property type="entry name" value="Glycoside hydrolase, family 3, N-terminal domain"/>
    <property type="match status" value="1"/>
</dbReference>
<dbReference type="STRING" id="1429867.A0A0G4PAZ3"/>
<keyword evidence="6" id="KW-0136">Cellulose degradation</keyword>
<dbReference type="InterPro" id="IPR026891">
    <property type="entry name" value="Fn3-like"/>
</dbReference>
<dbReference type="PANTHER" id="PTHR42715:SF3">
    <property type="entry name" value="BETA-GLUCOSIDASE B-RELATED"/>
    <property type="match status" value="1"/>
</dbReference>
<evidence type="ECO:0000259" key="11">
    <source>
        <dbReference type="SMART" id="SM01217"/>
    </source>
</evidence>
<evidence type="ECO:0000256" key="2">
    <source>
        <dbReference type="ARBA" id="ARBA00004987"/>
    </source>
</evidence>
<reference evidence="12 13" key="1">
    <citation type="journal article" date="2014" name="Nat. Commun.">
        <title>Multiple recent horizontal transfers of a large genomic region in cheese making fungi.</title>
        <authorList>
            <person name="Cheeseman K."/>
            <person name="Ropars J."/>
            <person name="Renault P."/>
            <person name="Dupont J."/>
            <person name="Gouzy J."/>
            <person name="Branca A."/>
            <person name="Abraham A.L."/>
            <person name="Ceppi M."/>
            <person name="Conseiller E."/>
            <person name="Debuchy R."/>
            <person name="Malagnac F."/>
            <person name="Goarin A."/>
            <person name="Silar P."/>
            <person name="Lacoste S."/>
            <person name="Sallet E."/>
            <person name="Bensimon A."/>
            <person name="Giraud T."/>
            <person name="Brygoo Y."/>
        </authorList>
    </citation>
    <scope>NUCLEOTIDE SEQUENCE [LARGE SCALE GENOMIC DNA]</scope>
    <source>
        <strain evidence="13">FM 013</strain>
    </source>
</reference>
<keyword evidence="7" id="KW-0325">Glycoprotein</keyword>
<feature type="domain" description="Fibronectin type III-like" evidence="11">
    <location>
        <begin position="663"/>
        <end position="729"/>
    </location>
</feature>
<evidence type="ECO:0000313" key="13">
    <source>
        <dbReference type="Proteomes" id="UP000053732"/>
    </source>
</evidence>
<dbReference type="Pfam" id="PF00933">
    <property type="entry name" value="Glyco_hydro_3"/>
    <property type="match status" value="1"/>
</dbReference>
<dbReference type="Gene3D" id="2.60.40.10">
    <property type="entry name" value="Immunoglobulins"/>
    <property type="match status" value="1"/>
</dbReference>
<dbReference type="EMBL" id="HG793142">
    <property type="protein sequence ID" value="CRL23439.1"/>
    <property type="molecule type" value="Genomic_DNA"/>
</dbReference>
<dbReference type="GO" id="GO:0008422">
    <property type="term" value="F:beta-glucosidase activity"/>
    <property type="evidence" value="ECO:0007669"/>
    <property type="project" value="UniProtKB-EC"/>
</dbReference>
<evidence type="ECO:0000256" key="6">
    <source>
        <dbReference type="ARBA" id="ARBA00023001"/>
    </source>
</evidence>
<keyword evidence="9" id="KW-0326">Glycosidase</keyword>
<evidence type="ECO:0000313" key="12">
    <source>
        <dbReference type="EMBL" id="CRL23439.1"/>
    </source>
</evidence>
<dbReference type="GO" id="GO:0030245">
    <property type="term" value="P:cellulose catabolic process"/>
    <property type="evidence" value="ECO:0007669"/>
    <property type="project" value="UniProtKB-KW"/>
</dbReference>
<evidence type="ECO:0000256" key="3">
    <source>
        <dbReference type="ARBA" id="ARBA00005336"/>
    </source>
</evidence>
<keyword evidence="5 12" id="KW-0378">Hydrolase</keyword>
<evidence type="ECO:0000256" key="8">
    <source>
        <dbReference type="ARBA" id="ARBA00023277"/>
    </source>
</evidence>
<keyword evidence="10" id="KW-0624">Polysaccharide degradation</keyword>
<comment type="catalytic activity">
    <reaction evidence="1">
        <text>Hydrolysis of terminal, non-reducing beta-D-glucosyl residues with release of beta-D-glucose.</text>
        <dbReference type="EC" id="3.2.1.21"/>
    </reaction>
</comment>
<dbReference type="AlphaFoldDB" id="A0A0G4PAZ3"/>
<organism evidence="12 13">
    <name type="scientific">Penicillium camemberti (strain FM 013)</name>
    <dbReference type="NCBI Taxonomy" id="1429867"/>
    <lineage>
        <taxon>Eukaryota</taxon>
        <taxon>Fungi</taxon>
        <taxon>Dikarya</taxon>
        <taxon>Ascomycota</taxon>
        <taxon>Pezizomycotina</taxon>
        <taxon>Eurotiomycetes</taxon>
        <taxon>Eurotiomycetidae</taxon>
        <taxon>Eurotiales</taxon>
        <taxon>Aspergillaceae</taxon>
        <taxon>Penicillium</taxon>
    </lineage>
</organism>
<dbReference type="PRINTS" id="PR00133">
    <property type="entry name" value="GLHYDRLASE3"/>
</dbReference>
<dbReference type="InterPro" id="IPR050288">
    <property type="entry name" value="Cellulose_deg_GH3"/>
</dbReference>
<dbReference type="Gene3D" id="3.40.50.1700">
    <property type="entry name" value="Glycoside hydrolase family 3 C-terminal domain"/>
    <property type="match status" value="1"/>
</dbReference>
<dbReference type="InterPro" id="IPR017853">
    <property type="entry name" value="GH"/>
</dbReference>
<dbReference type="InterPro" id="IPR002772">
    <property type="entry name" value="Glyco_hydro_3_C"/>
</dbReference>
<dbReference type="PANTHER" id="PTHR42715">
    <property type="entry name" value="BETA-GLUCOSIDASE"/>
    <property type="match status" value="1"/>
</dbReference>
<keyword evidence="13" id="KW-1185">Reference proteome</keyword>
<dbReference type="SUPFAM" id="SSF51445">
    <property type="entry name" value="(Trans)glycosidases"/>
    <property type="match status" value="1"/>
</dbReference>
<name>A0A0G4PAZ3_PENC3</name>
<evidence type="ECO:0000256" key="7">
    <source>
        <dbReference type="ARBA" id="ARBA00023180"/>
    </source>
</evidence>
<comment type="pathway">
    <text evidence="2">Glycan metabolism; cellulose degradation.</text>
</comment>
<proteinExistence type="inferred from homology"/>
<dbReference type="SUPFAM" id="SSF52279">
    <property type="entry name" value="Beta-D-glucan exohydrolase, C-terminal domain"/>
    <property type="match status" value="1"/>
</dbReference>
<dbReference type="InterPro" id="IPR001764">
    <property type="entry name" value="Glyco_hydro_3_N"/>
</dbReference>
<evidence type="ECO:0000256" key="4">
    <source>
        <dbReference type="ARBA" id="ARBA00012744"/>
    </source>
</evidence>
<keyword evidence="8" id="KW-0119">Carbohydrate metabolism</keyword>
<dbReference type="InterPro" id="IPR036962">
    <property type="entry name" value="Glyco_hydro_3_N_sf"/>
</dbReference>
<dbReference type="InterPro" id="IPR036881">
    <property type="entry name" value="Glyco_hydro_3_C_sf"/>
</dbReference>
<dbReference type="SMART" id="SM01217">
    <property type="entry name" value="Fn3_like"/>
    <property type="match status" value="1"/>
</dbReference>
<comment type="similarity">
    <text evidence="3">Belongs to the glycosyl hydrolase 3 family.</text>
</comment>
<sequence>MPSLNPNDAFQNAVKSILDGKILSQVVDQLLSQLTPHERLSLLDGDVPFWDGLRTILCHRYNYEPFVHGSVPRLGIPGIRFTDGPRGVVMGSSTAFPVAMARGATWDVDLERRIGDAIGREAKAQGANYFAGVCVNLPRHPAWGRIQETYSENPLMLGEFGLALTLGVQNHIMACVKHFALNSMENARFRVDVQVDEDVLHEVYLPQFRRIVEGGVASVMSAYNSVNGEWAGQNNHLLTNILRGEWGFDGFVLSDFIFGLRDPVESLQNGLDIEAPFIQQRALELSRELETGRLDSADVDRSCVRILSKELEFAARNAHSQPDTSVVFSDDHRALAREAAARSIVLLKNEAINGQSILPLEPRTITKIAVLGRLCNVANIGDKGSSQVFPPSVVTPLQGLQAAIPSVEFLVLDTDSIAEAMKLASEADVVICIVGYDHTDEGEYVVPALQQDPVLCELFPPAVTPKELEMYALLQGKSAGVGKGMETALEVGAGGDRKSLRLRSQDEALITAVTEMNPRTVVSIVAAGAVIMEPWESKAPAILMSWYGGSEGGHALADVLLGNIDASGRLPFSIPRDEAHLPFFDREITSIRYDRWFGQHLLDKLGVDAAFPFGAGLSYTKFSVSNMIVDSIPRRGAMSKVTLDESISVKFTTTNTGSRAGRYVAQVYGVPGMSEFPTRLLMGFNVIDLGVGQSVTCTVMASLRPIQRWVNGEFTLPVKSFDVEVASFSGDPDALRSKFIL</sequence>
<evidence type="ECO:0000256" key="5">
    <source>
        <dbReference type="ARBA" id="ARBA00022801"/>
    </source>
</evidence>
<evidence type="ECO:0000256" key="10">
    <source>
        <dbReference type="ARBA" id="ARBA00023326"/>
    </source>
</evidence>
<gene>
    <name evidence="12" type="ORF">PCAMFM013_S009g000379</name>
</gene>
<accession>A0A0G4PAZ3</accession>
<dbReference type="InterPro" id="IPR013783">
    <property type="entry name" value="Ig-like_fold"/>
</dbReference>
<evidence type="ECO:0000256" key="9">
    <source>
        <dbReference type="ARBA" id="ARBA00023295"/>
    </source>
</evidence>
<dbReference type="EC" id="3.2.1.21" evidence="4"/>
<protein>
    <recommendedName>
        <fullName evidence="4">beta-glucosidase</fullName>
        <ecNumber evidence="4">3.2.1.21</ecNumber>
    </recommendedName>
</protein>
<evidence type="ECO:0000256" key="1">
    <source>
        <dbReference type="ARBA" id="ARBA00000448"/>
    </source>
</evidence>
<dbReference type="Pfam" id="PF01915">
    <property type="entry name" value="Glyco_hydro_3_C"/>
    <property type="match status" value="1"/>
</dbReference>